<organism evidence="1 2">
    <name type="scientific">Lutibacter holmesii</name>
    <dbReference type="NCBI Taxonomy" id="1137985"/>
    <lineage>
        <taxon>Bacteria</taxon>
        <taxon>Pseudomonadati</taxon>
        <taxon>Bacteroidota</taxon>
        <taxon>Flavobacteriia</taxon>
        <taxon>Flavobacteriales</taxon>
        <taxon>Flavobacteriaceae</taxon>
        <taxon>Lutibacter</taxon>
    </lineage>
</organism>
<comment type="caution">
    <text evidence="1">The sequence shown here is derived from an EMBL/GenBank/DDBJ whole genome shotgun (WGS) entry which is preliminary data.</text>
</comment>
<protein>
    <submittedName>
        <fullName evidence="1">Uncharacterized protein</fullName>
    </submittedName>
</protein>
<gene>
    <name evidence="1" type="ORF">ACFQ5N_02720</name>
</gene>
<keyword evidence="2" id="KW-1185">Reference proteome</keyword>
<dbReference type="EMBL" id="JBHTMV010000002">
    <property type="protein sequence ID" value="MFD1292737.1"/>
    <property type="molecule type" value="Genomic_DNA"/>
</dbReference>
<evidence type="ECO:0000313" key="1">
    <source>
        <dbReference type="EMBL" id="MFD1292737.1"/>
    </source>
</evidence>
<evidence type="ECO:0000313" key="2">
    <source>
        <dbReference type="Proteomes" id="UP001597241"/>
    </source>
</evidence>
<proteinExistence type="predicted"/>
<dbReference type="Proteomes" id="UP001597241">
    <property type="component" value="Unassembled WGS sequence"/>
</dbReference>
<sequence>MIFIIKLINNLKNRRHESLNHVTLTFEMFKPDKYENTFTFTDFDFNANEGTSKGNYQVTIKWTI</sequence>
<name>A0ABW3WLG7_9FLAO</name>
<reference evidence="2" key="1">
    <citation type="journal article" date="2019" name="Int. J. Syst. Evol. Microbiol.">
        <title>The Global Catalogue of Microorganisms (GCM) 10K type strain sequencing project: providing services to taxonomists for standard genome sequencing and annotation.</title>
        <authorList>
            <consortium name="The Broad Institute Genomics Platform"/>
            <consortium name="The Broad Institute Genome Sequencing Center for Infectious Disease"/>
            <person name="Wu L."/>
            <person name="Ma J."/>
        </authorList>
    </citation>
    <scope>NUCLEOTIDE SEQUENCE [LARGE SCALE GENOMIC DNA]</scope>
    <source>
        <strain evidence="2">CCUG 62221</strain>
    </source>
</reference>
<dbReference type="RefSeq" id="WP_386807526.1">
    <property type="nucleotide sequence ID" value="NZ_JBHTMV010000002.1"/>
</dbReference>
<accession>A0ABW3WLG7</accession>